<evidence type="ECO:0000313" key="3">
    <source>
        <dbReference type="EMBL" id="RXZ85061.1"/>
    </source>
</evidence>
<dbReference type="PANTHER" id="PTHR43031:SF1">
    <property type="entry name" value="PYRIDINE NUCLEOTIDE-DISULPHIDE OXIDOREDUCTASE"/>
    <property type="match status" value="1"/>
</dbReference>
<dbReference type="GO" id="GO:0016740">
    <property type="term" value="F:transferase activity"/>
    <property type="evidence" value="ECO:0007669"/>
    <property type="project" value="UniProtKB-KW"/>
</dbReference>
<dbReference type="Proteomes" id="UP000581087">
    <property type="component" value="Unassembled WGS sequence"/>
</dbReference>
<gene>
    <name evidence="2" type="ORF">BJ972_003281</name>
    <name evidence="4" type="ORF">ESP50_13800</name>
    <name evidence="3" type="ORF">ESP50_16945</name>
</gene>
<dbReference type="InterPro" id="IPR001763">
    <property type="entry name" value="Rhodanese-like_dom"/>
</dbReference>
<keyword evidence="2" id="KW-0808">Transferase</keyword>
<proteinExistence type="predicted"/>
<dbReference type="InterPro" id="IPR050229">
    <property type="entry name" value="GlpE_sulfurtransferase"/>
</dbReference>
<accession>A0A4Q2M5C7</accession>
<sequence length="169" mass="17344">MSETTVTGAAVGVFTVLPTPAESTEHFRRRLAFETDASDVAAELGAGAPGFVVVDSRSDAAWAQGRVPGAVHLPTRRIADEAPALIPAGTPVVVYCWSPGCNGGTKAALALSLLGYPVKEMIGGFEYWAREGYTFETDEGVVQFPVDALTGPTSGGITAAGEPAPSCGC</sequence>
<reference evidence="3 5" key="1">
    <citation type="submission" date="2019-01" db="EMBL/GenBank/DDBJ databases">
        <title>Agromyces.</title>
        <authorList>
            <person name="Li J."/>
        </authorList>
    </citation>
    <scope>NUCLEOTIDE SEQUENCE [LARGE SCALE GENOMIC DNA]</scope>
    <source>
        <strain evidence="3 5">DSM 23870</strain>
    </source>
</reference>
<dbReference type="InterPro" id="IPR036873">
    <property type="entry name" value="Rhodanese-like_dom_sf"/>
</dbReference>
<dbReference type="SUPFAM" id="SSF52821">
    <property type="entry name" value="Rhodanese/Cell cycle control phosphatase"/>
    <property type="match status" value="1"/>
</dbReference>
<evidence type="ECO:0000313" key="4">
    <source>
        <dbReference type="EMBL" id="RXZ85858.1"/>
    </source>
</evidence>
<feature type="domain" description="Rhodanese" evidence="1">
    <location>
        <begin position="47"/>
        <end position="137"/>
    </location>
</feature>
<dbReference type="SMART" id="SM00450">
    <property type="entry name" value="RHOD"/>
    <property type="match status" value="1"/>
</dbReference>
<evidence type="ECO:0000313" key="5">
    <source>
        <dbReference type="Proteomes" id="UP000292686"/>
    </source>
</evidence>
<dbReference type="PROSITE" id="PS50206">
    <property type="entry name" value="RHODANESE_3"/>
    <property type="match status" value="1"/>
</dbReference>
<dbReference type="OrthoDB" id="9802991at2"/>
<comment type="caution">
    <text evidence="3">The sequence shown here is derived from an EMBL/GenBank/DDBJ whole genome shotgun (WGS) entry which is preliminary data.</text>
</comment>
<dbReference type="Proteomes" id="UP000292686">
    <property type="component" value="Unassembled WGS sequence"/>
</dbReference>
<dbReference type="EMBL" id="SDPM01000007">
    <property type="protein sequence ID" value="RXZ85858.1"/>
    <property type="molecule type" value="Genomic_DNA"/>
</dbReference>
<evidence type="ECO:0000259" key="1">
    <source>
        <dbReference type="PROSITE" id="PS50206"/>
    </source>
</evidence>
<dbReference type="RefSeq" id="WP_129176154.1">
    <property type="nucleotide sequence ID" value="NZ_JACCBI010000001.1"/>
</dbReference>
<dbReference type="PANTHER" id="PTHR43031">
    <property type="entry name" value="FAD-DEPENDENT OXIDOREDUCTASE"/>
    <property type="match status" value="1"/>
</dbReference>
<dbReference type="Pfam" id="PF00581">
    <property type="entry name" value="Rhodanese"/>
    <property type="match status" value="1"/>
</dbReference>
<dbReference type="EMBL" id="SDPM01000013">
    <property type="protein sequence ID" value="RXZ85061.1"/>
    <property type="molecule type" value="Genomic_DNA"/>
</dbReference>
<dbReference type="AlphaFoldDB" id="A0A4Q2M5C7"/>
<organism evidence="3 5">
    <name type="scientific">Agromyces atrinae</name>
    <dbReference type="NCBI Taxonomy" id="592376"/>
    <lineage>
        <taxon>Bacteria</taxon>
        <taxon>Bacillati</taxon>
        <taxon>Actinomycetota</taxon>
        <taxon>Actinomycetes</taxon>
        <taxon>Micrococcales</taxon>
        <taxon>Microbacteriaceae</taxon>
        <taxon>Agromyces</taxon>
    </lineage>
</organism>
<dbReference type="Gene3D" id="3.40.250.10">
    <property type="entry name" value="Rhodanese-like domain"/>
    <property type="match status" value="1"/>
</dbReference>
<evidence type="ECO:0000313" key="6">
    <source>
        <dbReference type="Proteomes" id="UP000581087"/>
    </source>
</evidence>
<dbReference type="EMBL" id="JACCBI010000001">
    <property type="protein sequence ID" value="NYD68762.1"/>
    <property type="molecule type" value="Genomic_DNA"/>
</dbReference>
<evidence type="ECO:0000313" key="2">
    <source>
        <dbReference type="EMBL" id="NYD68762.1"/>
    </source>
</evidence>
<reference evidence="2 6" key="2">
    <citation type="submission" date="2020-07" db="EMBL/GenBank/DDBJ databases">
        <title>Sequencing the genomes of 1000 actinobacteria strains.</title>
        <authorList>
            <person name="Klenk H.-P."/>
        </authorList>
    </citation>
    <scope>NUCLEOTIDE SEQUENCE [LARGE SCALE GENOMIC DNA]</scope>
    <source>
        <strain evidence="2 6">DSM 23870</strain>
    </source>
</reference>
<protein>
    <submittedName>
        <fullName evidence="3">Rhodanese-like domain-containing protein</fullName>
    </submittedName>
    <submittedName>
        <fullName evidence="2">Rhodanese-related sulfurtransferase</fullName>
    </submittedName>
</protein>
<keyword evidence="5" id="KW-1185">Reference proteome</keyword>
<name>A0A4Q2M5C7_9MICO</name>